<feature type="compositionally biased region" description="Gly residues" evidence="1">
    <location>
        <begin position="26"/>
        <end position="42"/>
    </location>
</feature>
<protein>
    <submittedName>
        <fullName evidence="2">Uncharacterized protein</fullName>
    </submittedName>
</protein>
<feature type="non-terminal residue" evidence="2">
    <location>
        <position position="95"/>
    </location>
</feature>
<comment type="caution">
    <text evidence="2">The sequence shown here is derived from an EMBL/GenBank/DDBJ whole genome shotgun (WGS) entry which is preliminary data.</text>
</comment>
<organism evidence="2 3">
    <name type="scientific">Coptotermes formosanus</name>
    <name type="common">Formosan subterranean termite</name>
    <dbReference type="NCBI Taxonomy" id="36987"/>
    <lineage>
        <taxon>Eukaryota</taxon>
        <taxon>Metazoa</taxon>
        <taxon>Ecdysozoa</taxon>
        <taxon>Arthropoda</taxon>
        <taxon>Hexapoda</taxon>
        <taxon>Insecta</taxon>
        <taxon>Pterygota</taxon>
        <taxon>Neoptera</taxon>
        <taxon>Polyneoptera</taxon>
        <taxon>Dictyoptera</taxon>
        <taxon>Blattodea</taxon>
        <taxon>Blattoidea</taxon>
        <taxon>Termitoidae</taxon>
        <taxon>Rhinotermitidae</taxon>
        <taxon>Coptotermes</taxon>
    </lineage>
</organism>
<evidence type="ECO:0000313" key="2">
    <source>
        <dbReference type="EMBL" id="GFG31366.1"/>
    </source>
</evidence>
<sequence length="95" mass="9770">MSQNYAGYGGQPGPQMVPQQQLMGQAGQGMMGGFPGQQGGGFVSQQQPPGMMGANGPMAPQQPRGAGDYMGPQGGMTAQQRAMAVQQGARPPYLQ</sequence>
<dbReference type="InParanoid" id="A0A6L2PG74"/>
<feature type="region of interest" description="Disordered" evidence="1">
    <location>
        <begin position="23"/>
        <end position="95"/>
    </location>
</feature>
<reference evidence="3" key="1">
    <citation type="submission" date="2020-01" db="EMBL/GenBank/DDBJ databases">
        <title>Draft genome sequence of the Termite Coptotermes fromosanus.</title>
        <authorList>
            <person name="Itakura S."/>
            <person name="Yosikawa Y."/>
            <person name="Umezawa K."/>
        </authorList>
    </citation>
    <scope>NUCLEOTIDE SEQUENCE [LARGE SCALE GENOMIC DNA]</scope>
</reference>
<dbReference type="AlphaFoldDB" id="A0A6L2PG74"/>
<dbReference type="EMBL" id="BLKM01000301">
    <property type="protein sequence ID" value="GFG31366.1"/>
    <property type="molecule type" value="Genomic_DNA"/>
</dbReference>
<keyword evidence="3" id="KW-1185">Reference proteome</keyword>
<name>A0A6L2PG74_COPFO</name>
<dbReference type="Proteomes" id="UP000502823">
    <property type="component" value="Unassembled WGS sequence"/>
</dbReference>
<dbReference type="OrthoDB" id="20828at2759"/>
<gene>
    <name evidence="2" type="ORF">Cfor_06092</name>
</gene>
<proteinExistence type="predicted"/>
<accession>A0A6L2PG74</accession>
<evidence type="ECO:0000256" key="1">
    <source>
        <dbReference type="SAM" id="MobiDB-lite"/>
    </source>
</evidence>
<evidence type="ECO:0000313" key="3">
    <source>
        <dbReference type="Proteomes" id="UP000502823"/>
    </source>
</evidence>